<evidence type="ECO:0000256" key="2">
    <source>
        <dbReference type="ARBA" id="ARBA00022737"/>
    </source>
</evidence>
<evidence type="ECO:0000313" key="4">
    <source>
        <dbReference type="Proteomes" id="UP001642409"/>
    </source>
</evidence>
<keyword evidence="1" id="KW-0433">Leucine-rich repeat</keyword>
<dbReference type="InterPro" id="IPR032675">
    <property type="entry name" value="LRR_dom_sf"/>
</dbReference>
<name>A0ABP1IK53_9EUKA</name>
<protein>
    <submittedName>
        <fullName evidence="3">Leucine-rich_repeat domain-containing protein</fullName>
    </submittedName>
</protein>
<proteinExistence type="predicted"/>
<dbReference type="Pfam" id="PF12799">
    <property type="entry name" value="LRR_4"/>
    <property type="match status" value="1"/>
</dbReference>
<dbReference type="SUPFAM" id="SSF52047">
    <property type="entry name" value="RNI-like"/>
    <property type="match status" value="2"/>
</dbReference>
<dbReference type="EMBL" id="CAXDID020000079">
    <property type="protein sequence ID" value="CAL6017854.1"/>
    <property type="molecule type" value="Genomic_DNA"/>
</dbReference>
<reference evidence="3 4" key="1">
    <citation type="submission" date="2024-07" db="EMBL/GenBank/DDBJ databases">
        <authorList>
            <person name="Akdeniz Z."/>
        </authorList>
    </citation>
    <scope>NUCLEOTIDE SEQUENCE [LARGE SCALE GENOMIC DNA]</scope>
</reference>
<dbReference type="InterPro" id="IPR001611">
    <property type="entry name" value="Leu-rich_rpt"/>
</dbReference>
<dbReference type="PROSITE" id="PS51450">
    <property type="entry name" value="LRR"/>
    <property type="match status" value="1"/>
</dbReference>
<evidence type="ECO:0000313" key="3">
    <source>
        <dbReference type="EMBL" id="CAL6017854.1"/>
    </source>
</evidence>
<comment type="caution">
    <text evidence="3">The sequence shown here is derived from an EMBL/GenBank/DDBJ whole genome shotgun (WGS) entry which is preliminary data.</text>
</comment>
<keyword evidence="4" id="KW-1185">Reference proteome</keyword>
<dbReference type="PANTHER" id="PTHR13318">
    <property type="entry name" value="PARTNER OF PAIRED, ISOFORM B-RELATED"/>
    <property type="match status" value="1"/>
</dbReference>
<gene>
    <name evidence="3" type="ORF">HINF_LOCUS26188</name>
</gene>
<keyword evidence="2" id="KW-0677">Repeat</keyword>
<dbReference type="Proteomes" id="UP001642409">
    <property type="component" value="Unassembled WGS sequence"/>
</dbReference>
<dbReference type="PANTHER" id="PTHR13318:SF190">
    <property type="entry name" value="PARTNER OF PAIRED, ISOFORM B"/>
    <property type="match status" value="1"/>
</dbReference>
<dbReference type="Gene3D" id="3.80.10.10">
    <property type="entry name" value="Ribonuclease Inhibitor"/>
    <property type="match status" value="2"/>
</dbReference>
<dbReference type="InterPro" id="IPR025875">
    <property type="entry name" value="Leu-rich_rpt_4"/>
</dbReference>
<evidence type="ECO:0000256" key="1">
    <source>
        <dbReference type="ARBA" id="ARBA00022614"/>
    </source>
</evidence>
<accession>A0ABP1IK53</accession>
<sequence>MQNLTNALKASKRLKPLSQYNYININKINNQPVKQDQSQTKQVNINNSEQENVLKLKGQFKIQNFNNAIEEFTNKHNTQQVMINDQANEVCIDQENVIKIQQVLQSSSPDKLIFQNVLNIPKLESSSVKEITILKQLVQQNGFDMQQVINNSKPIMMEESNLENLKVLNLKAIQCVGLIEFNQIQNLVKSSKLQELYIENNNCTINDASTLFFLSTVQKLGLINAGLPNLDIFTSCANLNECCIRDGNIIYIQLQNKQMLIQYLKQIININVLNNFDIKRLEIKDCIVTKLSSNSVNELIITNCVCTQIDLQDLTNLERLTIIFSQTDQYGKNNIYYNQNIYLQETIALSTICLQSITNLKFIREINLTGFLVDITPLQNINSLIKVCLYKCSNINPQILSKSIQELVIIDCRINSINLQQYTELKILNISDQGQNNNYIKQLYIQNYQPSNIKYISNIASCSKLQYLTLSQCWQIEVIQQLRQLPQLELSSMHIQNNSALEFVQKVFKLNKLTEVNFQHCLIPKNGVLVVQNIIEQYILEYVQIFDIKKLEICDCNNVPALKQDYVKELKIYNCEFKSMNEFQLQNLEILNIQSKQAKYNEYSMKQFCVNLNIFSNLREIYITNYDVDISTFNSFQYLKQLQKVILTQCNNIPCINSETITEFITHRSKIKKLDDLYLPNLEVITLEDSASLNNQHIDNIAAFQNLKQICINKRNLDITMLQYCKQLIKIDFDSCSLCNIDVLRRLTNLQELSLAGNQIIYLDPLEKLTQLTALDISENCIQDFSAIQGHPNFKQYVQGKQYQASHLKYQKSYLSSYTQYMYDQEKNPQLNINILKIANQIRDINIPITLLNQMKDKRILQKQRMNLMKQNLTQYLIKNNNHVSFTDKIANLFQLFFNGESSQ</sequence>
<organism evidence="3 4">
    <name type="scientific">Hexamita inflata</name>
    <dbReference type="NCBI Taxonomy" id="28002"/>
    <lineage>
        <taxon>Eukaryota</taxon>
        <taxon>Metamonada</taxon>
        <taxon>Diplomonadida</taxon>
        <taxon>Hexamitidae</taxon>
        <taxon>Hexamitinae</taxon>
        <taxon>Hexamita</taxon>
    </lineage>
</organism>